<name>L5KF75_PTEAL</name>
<dbReference type="InParanoid" id="L5KF75"/>
<sequence>MQSLPVTHCGTGCRDVGPDSFTTGNRWDGNSALLPPFPVYPTVKSLLILTQPLASKKNSVNSGDLLSASSESSFVPGYDVAGPVAIGFTHWKNPYAQGRPTLPSDLPLFVSKDAGIPVYHQSLTRKTDLATPLSCPASLSITPVPSYSSSSQETLSQDTTVCRFGYPGGRADSEEDPSSVAFAWNRLMVQGFRIILKNIDQKGGVDLQGYQLDMQILPDGPKSDVDFSEILNAIQEMAKDVNILFDELEAVNSPCKDDDSLLHPGNLTSTSDDASRLEAGGEAMREKNKSNGLYFRDGKCRIDYILVYRKSNPQTEKREVFERNIRAEGLQMEKELGLRSKTGYSVSSKNEVVRDLTPLLQSLGSEGQEATSDYFLKHHSSESWKLAWKSH</sequence>
<dbReference type="Proteomes" id="UP000010552">
    <property type="component" value="Unassembled WGS sequence"/>
</dbReference>
<feature type="domain" description="Anoctamin dimerisation" evidence="1">
    <location>
        <begin position="294"/>
        <end position="337"/>
    </location>
</feature>
<accession>L5KF75</accession>
<protein>
    <submittedName>
        <fullName evidence="2">Anoctamin-4</fullName>
    </submittedName>
</protein>
<dbReference type="EMBL" id="KB030754">
    <property type="protein sequence ID" value="ELK10339.1"/>
    <property type="molecule type" value="Genomic_DNA"/>
</dbReference>
<organism evidence="2 3">
    <name type="scientific">Pteropus alecto</name>
    <name type="common">Black flying fox</name>
    <dbReference type="NCBI Taxonomy" id="9402"/>
    <lineage>
        <taxon>Eukaryota</taxon>
        <taxon>Metazoa</taxon>
        <taxon>Chordata</taxon>
        <taxon>Craniata</taxon>
        <taxon>Vertebrata</taxon>
        <taxon>Euteleostomi</taxon>
        <taxon>Mammalia</taxon>
        <taxon>Eutheria</taxon>
        <taxon>Laurasiatheria</taxon>
        <taxon>Chiroptera</taxon>
        <taxon>Yinpterochiroptera</taxon>
        <taxon>Pteropodoidea</taxon>
        <taxon>Pteropodidae</taxon>
        <taxon>Pteropodinae</taxon>
        <taxon>Pteropus</taxon>
    </lineage>
</organism>
<dbReference type="AlphaFoldDB" id="L5KF75"/>
<evidence type="ECO:0000313" key="2">
    <source>
        <dbReference type="EMBL" id="ELK10339.1"/>
    </source>
</evidence>
<proteinExistence type="predicted"/>
<dbReference type="Pfam" id="PF16178">
    <property type="entry name" value="Anoct_dimer"/>
    <property type="match status" value="1"/>
</dbReference>
<evidence type="ECO:0000259" key="1">
    <source>
        <dbReference type="Pfam" id="PF16178"/>
    </source>
</evidence>
<dbReference type="GO" id="GO:0046983">
    <property type="term" value="F:protein dimerization activity"/>
    <property type="evidence" value="ECO:0007669"/>
    <property type="project" value="InterPro"/>
</dbReference>
<reference evidence="3" key="1">
    <citation type="journal article" date="2013" name="Science">
        <title>Comparative analysis of bat genomes provides insight into the evolution of flight and immunity.</title>
        <authorList>
            <person name="Zhang G."/>
            <person name="Cowled C."/>
            <person name="Shi Z."/>
            <person name="Huang Z."/>
            <person name="Bishop-Lilly K.A."/>
            <person name="Fang X."/>
            <person name="Wynne J.W."/>
            <person name="Xiong Z."/>
            <person name="Baker M.L."/>
            <person name="Zhao W."/>
            <person name="Tachedjian M."/>
            <person name="Zhu Y."/>
            <person name="Zhou P."/>
            <person name="Jiang X."/>
            <person name="Ng J."/>
            <person name="Yang L."/>
            <person name="Wu L."/>
            <person name="Xiao J."/>
            <person name="Feng Y."/>
            <person name="Chen Y."/>
            <person name="Sun X."/>
            <person name="Zhang Y."/>
            <person name="Marsh G.A."/>
            <person name="Crameri G."/>
            <person name="Broder C.C."/>
            <person name="Frey K.G."/>
            <person name="Wang L.F."/>
            <person name="Wang J."/>
        </authorList>
    </citation>
    <scope>NUCLEOTIDE SEQUENCE [LARGE SCALE GENOMIC DNA]</scope>
</reference>
<dbReference type="STRING" id="9402.L5KF75"/>
<evidence type="ECO:0000313" key="3">
    <source>
        <dbReference type="Proteomes" id="UP000010552"/>
    </source>
</evidence>
<dbReference type="InterPro" id="IPR032394">
    <property type="entry name" value="Anoct_dimer"/>
</dbReference>
<gene>
    <name evidence="2" type="ORF">PAL_GLEAN10015497</name>
</gene>
<keyword evidence="3" id="KW-1185">Reference proteome</keyword>